<evidence type="ECO:0000313" key="2">
    <source>
        <dbReference type="Proteomes" id="UP000030143"/>
    </source>
</evidence>
<keyword evidence="2" id="KW-1185">Reference proteome</keyword>
<dbReference type="PANTHER" id="PTHR38797">
    <property type="entry name" value="NUCLEAR PORE COMPLEX PROTEIN NUP85-RELATED"/>
    <property type="match status" value="1"/>
</dbReference>
<dbReference type="RefSeq" id="XP_016602616.1">
    <property type="nucleotide sequence ID" value="XM_016738722.1"/>
</dbReference>
<dbReference type="Pfam" id="PF12311">
    <property type="entry name" value="DUF3632"/>
    <property type="match status" value="1"/>
</dbReference>
<dbReference type="InterPro" id="IPR022085">
    <property type="entry name" value="OpdG"/>
</dbReference>
<reference evidence="1 2" key="1">
    <citation type="journal article" date="2015" name="Mol. Plant Microbe Interact.">
        <title>Genome, transcriptome, and functional analyses of Penicillium expansum provide new insights into secondary metabolism and pathogenicity.</title>
        <authorList>
            <person name="Ballester A.R."/>
            <person name="Marcet-Houben M."/>
            <person name="Levin E."/>
            <person name="Sela N."/>
            <person name="Selma-Lazaro C."/>
            <person name="Carmona L."/>
            <person name="Wisniewski M."/>
            <person name="Droby S."/>
            <person name="Gonzalez-Candelas L."/>
            <person name="Gabaldon T."/>
        </authorList>
    </citation>
    <scope>NUCLEOTIDE SEQUENCE [LARGE SCALE GENOMIC DNA]</scope>
    <source>
        <strain evidence="1 2">MD-8</strain>
    </source>
</reference>
<sequence length="293" mass="33285">MAAPLYLRLASLEDDNPWTIEQKYFMILNDYLQPASQVSAAKAAAGINELTPINREAKGEEAEHPESWCSEFWGTVSEVVKQIPHDHPSQDKMVEIMKELKNLPGVEVVFYKTATTRIWTDLPCLMEVWSEAYITPSPKDDASEFEKWINWQAFSARLLQAGLADWSHLTTWCFRDALEEEPLQAKELLECQIRAAVQWIEHSRDIIFHSLDNLPNLRDLRPGPLYAGKEGLSRERWDFWEARFHDFAENGMLAEETALICGRAAQQIAAIAAVNGVSDEQGIGETAKLEDSH</sequence>
<dbReference type="PANTHER" id="PTHR38797:SF4">
    <property type="entry name" value="NUCLEAR PORE COMPLEX PROTEIN NUP85"/>
    <property type="match status" value="1"/>
</dbReference>
<dbReference type="VEuPathDB" id="FungiDB:PEXP_085400"/>
<name>A0A0A2KXP8_PENEN</name>
<protein>
    <submittedName>
        <fullName evidence="1">Uncharacterized protein</fullName>
    </submittedName>
</protein>
<comment type="caution">
    <text evidence="1">The sequence shown here is derived from an EMBL/GenBank/DDBJ whole genome shotgun (WGS) entry which is preliminary data.</text>
</comment>
<dbReference type="InterPro" id="IPR053204">
    <property type="entry name" value="Oxopyrrolidines_Biosynth-assoc"/>
</dbReference>
<dbReference type="STRING" id="27334.A0A0A2KXP8"/>
<accession>A0A0A2KXP8</accession>
<dbReference type="EMBL" id="JQFZ01000027">
    <property type="protein sequence ID" value="KGO61950.1"/>
    <property type="molecule type" value="Genomic_DNA"/>
</dbReference>
<dbReference type="AlphaFoldDB" id="A0A0A2KXP8"/>
<dbReference type="Proteomes" id="UP000030143">
    <property type="component" value="Unassembled WGS sequence"/>
</dbReference>
<gene>
    <name evidence="1" type="ORF">PEX2_014460</name>
</gene>
<proteinExistence type="predicted"/>
<organism evidence="1 2">
    <name type="scientific">Penicillium expansum</name>
    <name type="common">Blue mold rot fungus</name>
    <dbReference type="NCBI Taxonomy" id="27334"/>
    <lineage>
        <taxon>Eukaryota</taxon>
        <taxon>Fungi</taxon>
        <taxon>Dikarya</taxon>
        <taxon>Ascomycota</taxon>
        <taxon>Pezizomycotina</taxon>
        <taxon>Eurotiomycetes</taxon>
        <taxon>Eurotiomycetidae</taxon>
        <taxon>Eurotiales</taxon>
        <taxon>Aspergillaceae</taxon>
        <taxon>Penicillium</taxon>
    </lineage>
</organism>
<dbReference type="HOGENOM" id="CLU_035263_2_0_1"/>
<dbReference type="GeneID" id="27674141"/>
<evidence type="ECO:0000313" key="1">
    <source>
        <dbReference type="EMBL" id="KGO61950.1"/>
    </source>
</evidence>